<comment type="caution">
    <text evidence="5">The sequence shown here is derived from an EMBL/GenBank/DDBJ whole genome shotgun (WGS) entry which is preliminary data.</text>
</comment>
<dbReference type="Pfam" id="PF01657">
    <property type="entry name" value="Stress-antifung"/>
    <property type="match status" value="2"/>
</dbReference>
<dbReference type="Gene3D" id="3.30.430.20">
    <property type="entry name" value="Gnk2 domain, C-X8-C-X2-C motif"/>
    <property type="match status" value="2"/>
</dbReference>
<evidence type="ECO:0000313" key="5">
    <source>
        <dbReference type="EMBL" id="KAK3024966.1"/>
    </source>
</evidence>
<dbReference type="PANTHER" id="PTHR32099">
    <property type="entry name" value="CYSTEINE-RICH REPEAT SECRETORY PROTEIN"/>
    <property type="match status" value="1"/>
</dbReference>
<feature type="domain" description="Gnk2-homologous" evidence="4">
    <location>
        <begin position="133"/>
        <end position="240"/>
    </location>
</feature>
<organism evidence="5 6">
    <name type="scientific">Escallonia herrerae</name>
    <dbReference type="NCBI Taxonomy" id="1293975"/>
    <lineage>
        <taxon>Eukaryota</taxon>
        <taxon>Viridiplantae</taxon>
        <taxon>Streptophyta</taxon>
        <taxon>Embryophyta</taxon>
        <taxon>Tracheophyta</taxon>
        <taxon>Spermatophyta</taxon>
        <taxon>Magnoliopsida</taxon>
        <taxon>eudicotyledons</taxon>
        <taxon>Gunneridae</taxon>
        <taxon>Pentapetalae</taxon>
        <taxon>asterids</taxon>
        <taxon>campanulids</taxon>
        <taxon>Escalloniales</taxon>
        <taxon>Escalloniaceae</taxon>
        <taxon>Escallonia</taxon>
    </lineage>
</organism>
<dbReference type="Proteomes" id="UP001188597">
    <property type="component" value="Unassembled WGS sequence"/>
</dbReference>
<dbReference type="InterPro" id="IPR038408">
    <property type="entry name" value="GNK2_sf"/>
</dbReference>
<feature type="domain" description="Gnk2-homologous" evidence="4">
    <location>
        <begin position="26"/>
        <end position="130"/>
    </location>
</feature>
<evidence type="ECO:0000259" key="4">
    <source>
        <dbReference type="PROSITE" id="PS51473"/>
    </source>
</evidence>
<name>A0AA88WC37_9ASTE</name>
<evidence type="ECO:0000313" key="6">
    <source>
        <dbReference type="Proteomes" id="UP001188597"/>
    </source>
</evidence>
<evidence type="ECO:0000256" key="2">
    <source>
        <dbReference type="ARBA" id="ARBA00022737"/>
    </source>
</evidence>
<dbReference type="AlphaFoldDB" id="A0AA88WC37"/>
<protein>
    <recommendedName>
        <fullName evidence="4">Gnk2-homologous domain-containing protein</fullName>
    </recommendedName>
</protein>
<keyword evidence="2" id="KW-0677">Repeat</keyword>
<accession>A0AA88WC37</accession>
<dbReference type="PROSITE" id="PS51473">
    <property type="entry name" value="GNK2"/>
    <property type="match status" value="2"/>
</dbReference>
<dbReference type="InterPro" id="IPR002902">
    <property type="entry name" value="GNK2"/>
</dbReference>
<gene>
    <name evidence="5" type="ORF">RJ639_042773</name>
</gene>
<feature type="chain" id="PRO_5041643031" description="Gnk2-homologous domain-containing protein" evidence="3">
    <location>
        <begin position="22"/>
        <end position="301"/>
    </location>
</feature>
<proteinExistence type="predicted"/>
<dbReference type="CDD" id="cd23509">
    <property type="entry name" value="Gnk2-like"/>
    <property type="match status" value="2"/>
</dbReference>
<evidence type="ECO:0000256" key="1">
    <source>
        <dbReference type="ARBA" id="ARBA00022729"/>
    </source>
</evidence>
<keyword evidence="6" id="KW-1185">Reference proteome</keyword>
<evidence type="ECO:0000256" key="3">
    <source>
        <dbReference type="SAM" id="SignalP"/>
    </source>
</evidence>
<dbReference type="PANTHER" id="PTHR32099:SF51">
    <property type="entry name" value="CYSTEINE-RICH RECEPTOR-LIKE PROTEIN KINASE 25 ISOFORM X1"/>
    <property type="match status" value="1"/>
</dbReference>
<keyword evidence="1 3" id="KW-0732">Signal</keyword>
<dbReference type="EMBL" id="JAVXUP010000573">
    <property type="protein sequence ID" value="KAK3024966.1"/>
    <property type="molecule type" value="Genomic_DNA"/>
</dbReference>
<sequence length="301" mass="33798">MDYPRLSICFMFILNFPVSLATPQSEFRFSHCSTSGNYTYNSTYATNLKALLSSIPTSPNLDSDGFFNSSFGRNLNQVYAIGLCAGYHTLASCHSCLNNSVQAITQDCPTQKEASRGYDYCMLRFSNRNILGSVDDGFVYVTRNETNRTAQFNDVLGSLLSGLRRRALVDGERKYAQEMTCYKDYRKTYAMEQCTPDISKLDCGKCLDLATKDIFSYCSGLYSCFYVRYSCVIRFEPYGPYLFYTVDARPPPPLVAPPPPILLQSPPPVSTNTPDMHDVPLSCLNYSITVITIKCYVSRNA</sequence>
<feature type="signal peptide" evidence="3">
    <location>
        <begin position="1"/>
        <end position="21"/>
    </location>
</feature>
<reference evidence="5" key="1">
    <citation type="submission" date="2022-12" db="EMBL/GenBank/DDBJ databases">
        <title>Draft genome assemblies for two species of Escallonia (Escalloniales).</title>
        <authorList>
            <person name="Chanderbali A."/>
            <person name="Dervinis C."/>
            <person name="Anghel I."/>
            <person name="Soltis D."/>
            <person name="Soltis P."/>
            <person name="Zapata F."/>
        </authorList>
    </citation>
    <scope>NUCLEOTIDE SEQUENCE</scope>
    <source>
        <strain evidence="5">UCBG64.0493</strain>
        <tissue evidence="5">Leaf</tissue>
    </source>
</reference>